<dbReference type="EMBL" id="JAUIRO010000004">
    <property type="protein sequence ID" value="KAK0716955.1"/>
    <property type="molecule type" value="Genomic_DNA"/>
</dbReference>
<feature type="transmembrane region" description="Helical" evidence="1">
    <location>
        <begin position="12"/>
        <end position="30"/>
    </location>
</feature>
<accession>A0AA40AJL0</accession>
<dbReference type="RefSeq" id="XP_060295748.1">
    <property type="nucleotide sequence ID" value="XM_060445328.1"/>
</dbReference>
<reference evidence="2" key="1">
    <citation type="submission" date="2023-06" db="EMBL/GenBank/DDBJ databases">
        <title>Genome-scale phylogeny and comparative genomics of the fungal order Sordariales.</title>
        <authorList>
            <consortium name="Lawrence Berkeley National Laboratory"/>
            <person name="Hensen N."/>
            <person name="Bonometti L."/>
            <person name="Westerberg I."/>
            <person name="Brannstrom I.O."/>
            <person name="Guillou S."/>
            <person name="Cros-Aarteil S."/>
            <person name="Calhoun S."/>
            <person name="Haridas S."/>
            <person name="Kuo A."/>
            <person name="Mondo S."/>
            <person name="Pangilinan J."/>
            <person name="Riley R."/>
            <person name="LaButti K."/>
            <person name="Andreopoulos B."/>
            <person name="Lipzen A."/>
            <person name="Chen C."/>
            <person name="Yanf M."/>
            <person name="Daum C."/>
            <person name="Ng V."/>
            <person name="Clum A."/>
            <person name="Steindorff A."/>
            <person name="Ohm R."/>
            <person name="Martin F."/>
            <person name="Silar P."/>
            <person name="Natvig D."/>
            <person name="Lalanne C."/>
            <person name="Gautier V."/>
            <person name="Ament-velasquez S.L."/>
            <person name="Kruys A."/>
            <person name="Hutchinson M.I."/>
            <person name="Powell A.J."/>
            <person name="Barry K."/>
            <person name="Miller A.N."/>
            <person name="Grigoriev I.V."/>
            <person name="Debuchy R."/>
            <person name="Gladieux P."/>
            <person name="Thoren M.H."/>
            <person name="Johannesson H."/>
        </authorList>
    </citation>
    <scope>NUCLEOTIDE SEQUENCE</scope>
    <source>
        <strain evidence="2">SMH2392-1A</strain>
    </source>
</reference>
<dbReference type="GeneID" id="85328598"/>
<dbReference type="AlphaFoldDB" id="A0AA40AJL0"/>
<protein>
    <submittedName>
        <fullName evidence="2">Uncharacterized protein</fullName>
    </submittedName>
</protein>
<dbReference type="Proteomes" id="UP001172101">
    <property type="component" value="Unassembled WGS sequence"/>
</dbReference>
<keyword evidence="3" id="KW-1185">Reference proteome</keyword>
<name>A0AA40AJL0_9PEZI</name>
<keyword evidence="1" id="KW-0812">Transmembrane</keyword>
<keyword evidence="1" id="KW-1133">Transmembrane helix</keyword>
<evidence type="ECO:0000313" key="2">
    <source>
        <dbReference type="EMBL" id="KAK0716955.1"/>
    </source>
</evidence>
<comment type="caution">
    <text evidence="2">The sequence shown here is derived from an EMBL/GenBank/DDBJ whole genome shotgun (WGS) entry which is preliminary data.</text>
</comment>
<sequence length="54" mass="6252">MEEEIKYSWSSKAVWFWACITSINGWLFVFEDHILPKFGADRCLIPNSSRASAL</sequence>
<keyword evidence="1" id="KW-0472">Membrane</keyword>
<organism evidence="2 3">
    <name type="scientific">Lasiosphaeria miniovina</name>
    <dbReference type="NCBI Taxonomy" id="1954250"/>
    <lineage>
        <taxon>Eukaryota</taxon>
        <taxon>Fungi</taxon>
        <taxon>Dikarya</taxon>
        <taxon>Ascomycota</taxon>
        <taxon>Pezizomycotina</taxon>
        <taxon>Sordariomycetes</taxon>
        <taxon>Sordariomycetidae</taxon>
        <taxon>Sordariales</taxon>
        <taxon>Lasiosphaeriaceae</taxon>
        <taxon>Lasiosphaeria</taxon>
    </lineage>
</organism>
<evidence type="ECO:0000256" key="1">
    <source>
        <dbReference type="SAM" id="Phobius"/>
    </source>
</evidence>
<gene>
    <name evidence="2" type="ORF">B0T26DRAFT_751088</name>
</gene>
<evidence type="ECO:0000313" key="3">
    <source>
        <dbReference type="Proteomes" id="UP001172101"/>
    </source>
</evidence>
<proteinExistence type="predicted"/>